<proteinExistence type="predicted"/>
<organism evidence="1 2">
    <name type="scientific">Panagrolaimus sp. JU765</name>
    <dbReference type="NCBI Taxonomy" id="591449"/>
    <lineage>
        <taxon>Eukaryota</taxon>
        <taxon>Metazoa</taxon>
        <taxon>Ecdysozoa</taxon>
        <taxon>Nematoda</taxon>
        <taxon>Chromadorea</taxon>
        <taxon>Rhabditida</taxon>
        <taxon>Tylenchina</taxon>
        <taxon>Panagrolaimomorpha</taxon>
        <taxon>Panagrolaimoidea</taxon>
        <taxon>Panagrolaimidae</taxon>
        <taxon>Panagrolaimus</taxon>
    </lineage>
</organism>
<dbReference type="WBParaSite" id="JU765_v2.g3809.t1">
    <property type="protein sequence ID" value="JU765_v2.g3809.t1"/>
    <property type="gene ID" value="JU765_v2.g3809"/>
</dbReference>
<evidence type="ECO:0000313" key="1">
    <source>
        <dbReference type="Proteomes" id="UP000887576"/>
    </source>
</evidence>
<dbReference type="Proteomes" id="UP000887576">
    <property type="component" value="Unplaced"/>
</dbReference>
<evidence type="ECO:0000313" key="2">
    <source>
        <dbReference type="WBParaSite" id="JU765_v2.g3809.t1"/>
    </source>
</evidence>
<sequence>MITGPDDEIVFSDSPNLPKIEFAKLDDLSKRRFYELCFPVIRKKLWNCSKLTTNIGEKPATYILFDVTFSAYSNKIRFPSLEDNVVYSCHGKESSFVACEPKCLMELRKNFEFYNDHVSFCWETRFDSDVVRTIPNLLGKKLHIDKTDFDYDMFKMETTVQSIMHSPIDNSCVGWEKKLLKTKLYLKHFFINDFGTKITDFKSLYLFAKKQQPGFKLVILNARFENEELYRYFKPKKMEEKPEAGYMLKVL</sequence>
<protein>
    <submittedName>
        <fullName evidence="2">Uncharacterized protein</fullName>
    </submittedName>
</protein>
<reference evidence="2" key="1">
    <citation type="submission" date="2022-11" db="UniProtKB">
        <authorList>
            <consortium name="WormBaseParasite"/>
        </authorList>
    </citation>
    <scope>IDENTIFICATION</scope>
</reference>
<accession>A0AC34R6P1</accession>
<name>A0AC34R6P1_9BILA</name>